<sequence>MEPSYRIIPPSQIKTASISDTAGSLGLHDTLGGEFEDRIAKWEETQDNARLHMLANLYGPSAPMRLLMERQIVSASPHMPGMPQSNIHLDILMGRDETLDSTDFFLGMESGPALSIHNDMEKKLRL</sequence>
<dbReference type="RefSeq" id="XP_041198786.1">
    <property type="nucleotide sequence ID" value="XM_041334126.1"/>
</dbReference>
<dbReference type="Proteomes" id="UP000807769">
    <property type="component" value="Unassembled WGS sequence"/>
</dbReference>
<dbReference type="GO" id="GO:0005737">
    <property type="term" value="C:cytoplasm"/>
    <property type="evidence" value="ECO:0007669"/>
    <property type="project" value="TreeGrafter"/>
</dbReference>
<comment type="similarity">
    <text evidence="2">Belongs to the POMP/UMP1 family.</text>
</comment>
<dbReference type="Pfam" id="PF05348">
    <property type="entry name" value="UMP1"/>
    <property type="match status" value="1"/>
</dbReference>
<dbReference type="EMBL" id="JABBWG010000002">
    <property type="protein sequence ID" value="KAG1825533.1"/>
    <property type="molecule type" value="Genomic_DNA"/>
</dbReference>
<dbReference type="GO" id="GO:0000502">
    <property type="term" value="C:proteasome complex"/>
    <property type="evidence" value="ECO:0007669"/>
    <property type="project" value="UniProtKB-KW"/>
</dbReference>
<reference evidence="3" key="1">
    <citation type="journal article" date="2020" name="New Phytol.">
        <title>Comparative genomics reveals dynamic genome evolution in host specialist ectomycorrhizal fungi.</title>
        <authorList>
            <person name="Lofgren L.A."/>
            <person name="Nguyen N.H."/>
            <person name="Vilgalys R."/>
            <person name="Ruytinx J."/>
            <person name="Liao H.L."/>
            <person name="Branco S."/>
            <person name="Kuo A."/>
            <person name="LaButti K."/>
            <person name="Lipzen A."/>
            <person name="Andreopoulos W."/>
            <person name="Pangilinan J."/>
            <person name="Riley R."/>
            <person name="Hundley H."/>
            <person name="Na H."/>
            <person name="Barry K."/>
            <person name="Grigoriev I.V."/>
            <person name="Stajich J.E."/>
            <person name="Kennedy P.G."/>
        </authorList>
    </citation>
    <scope>NUCLEOTIDE SEQUENCE</scope>
    <source>
        <strain evidence="3">MN1</strain>
    </source>
</reference>
<accession>A0A9P7JIP0</accession>
<dbReference type="GO" id="GO:0043248">
    <property type="term" value="P:proteasome assembly"/>
    <property type="evidence" value="ECO:0007669"/>
    <property type="project" value="InterPro"/>
</dbReference>
<gene>
    <name evidence="3" type="ORF">BJ212DRAFT_1314603</name>
</gene>
<evidence type="ECO:0000256" key="2">
    <source>
        <dbReference type="ARBA" id="ARBA00043974"/>
    </source>
</evidence>
<dbReference type="AlphaFoldDB" id="A0A9P7JIP0"/>
<evidence type="ECO:0000313" key="3">
    <source>
        <dbReference type="EMBL" id="KAG1825533.1"/>
    </source>
</evidence>
<dbReference type="OrthoDB" id="15001at2759"/>
<dbReference type="PANTHER" id="PTHR12828:SF3">
    <property type="entry name" value="PROTEASOME MATURATION PROTEIN"/>
    <property type="match status" value="1"/>
</dbReference>
<proteinExistence type="inferred from homology"/>
<evidence type="ECO:0000256" key="1">
    <source>
        <dbReference type="ARBA" id="ARBA00023186"/>
    </source>
</evidence>
<keyword evidence="4" id="KW-1185">Reference proteome</keyword>
<keyword evidence="1" id="KW-0143">Chaperone</keyword>
<evidence type="ECO:0000313" key="4">
    <source>
        <dbReference type="Proteomes" id="UP000807769"/>
    </source>
</evidence>
<protein>
    <submittedName>
        <fullName evidence="3">Proteasome maturation factor UMP1-domain-containing protein</fullName>
    </submittedName>
</protein>
<organism evidence="3 4">
    <name type="scientific">Suillus subaureus</name>
    <dbReference type="NCBI Taxonomy" id="48587"/>
    <lineage>
        <taxon>Eukaryota</taxon>
        <taxon>Fungi</taxon>
        <taxon>Dikarya</taxon>
        <taxon>Basidiomycota</taxon>
        <taxon>Agaricomycotina</taxon>
        <taxon>Agaricomycetes</taxon>
        <taxon>Agaricomycetidae</taxon>
        <taxon>Boletales</taxon>
        <taxon>Suillineae</taxon>
        <taxon>Suillaceae</taxon>
        <taxon>Suillus</taxon>
    </lineage>
</organism>
<dbReference type="PANTHER" id="PTHR12828">
    <property type="entry name" value="PROTEASOME MATURATION PROTEIN UMP1"/>
    <property type="match status" value="1"/>
</dbReference>
<dbReference type="GeneID" id="64628143"/>
<keyword evidence="3" id="KW-0647">Proteasome</keyword>
<comment type="caution">
    <text evidence="3">The sequence shown here is derived from an EMBL/GenBank/DDBJ whole genome shotgun (WGS) entry which is preliminary data.</text>
</comment>
<dbReference type="InterPro" id="IPR008012">
    <property type="entry name" value="Ump1"/>
</dbReference>
<name>A0A9P7JIP0_9AGAM</name>
<dbReference type="GO" id="GO:0005634">
    <property type="term" value="C:nucleus"/>
    <property type="evidence" value="ECO:0007669"/>
    <property type="project" value="TreeGrafter"/>
</dbReference>